<evidence type="ECO:0000259" key="11">
    <source>
        <dbReference type="PROSITE" id="PS50893"/>
    </source>
</evidence>
<dbReference type="GO" id="GO:0005524">
    <property type="term" value="F:ATP binding"/>
    <property type="evidence" value="ECO:0007669"/>
    <property type="project" value="UniProtKB-UniRule"/>
</dbReference>
<dbReference type="NCBIfam" id="TIGR01166">
    <property type="entry name" value="cbiO"/>
    <property type="match status" value="1"/>
</dbReference>
<comment type="function">
    <text evidence="9">Probably part of an ABC transporter complex. Responsible for energy coupling to the transport system.</text>
</comment>
<dbReference type="InterPro" id="IPR003593">
    <property type="entry name" value="AAA+_ATPase"/>
</dbReference>
<evidence type="ECO:0000256" key="10">
    <source>
        <dbReference type="RuleBase" id="RU364103"/>
    </source>
</evidence>
<dbReference type="GO" id="GO:0043190">
    <property type="term" value="C:ATP-binding cassette (ABC) transporter complex"/>
    <property type="evidence" value="ECO:0007669"/>
    <property type="project" value="TreeGrafter"/>
</dbReference>
<keyword evidence="7" id="KW-1278">Translocase</keyword>
<dbReference type="InterPro" id="IPR050095">
    <property type="entry name" value="ECF_ABC_transporter_ATP-bd"/>
</dbReference>
<dbReference type="Proteomes" id="UP000243542">
    <property type="component" value="Unassembled WGS sequence"/>
</dbReference>
<dbReference type="RefSeq" id="WP_245914212.1">
    <property type="nucleotide sequence ID" value="NZ_JBIAKZ010000007.1"/>
</dbReference>
<dbReference type="PANTHER" id="PTHR43553:SF24">
    <property type="entry name" value="ENERGY-COUPLING FACTOR TRANSPORTER ATP-BINDING PROTEIN ECFA1"/>
    <property type="match status" value="1"/>
</dbReference>
<organism evidence="12 13">
    <name type="scientific">Amycolatopsis sulphurea</name>
    <dbReference type="NCBI Taxonomy" id="76022"/>
    <lineage>
        <taxon>Bacteria</taxon>
        <taxon>Bacillati</taxon>
        <taxon>Actinomycetota</taxon>
        <taxon>Actinomycetes</taxon>
        <taxon>Pseudonocardiales</taxon>
        <taxon>Pseudonocardiaceae</taxon>
        <taxon>Amycolatopsis</taxon>
    </lineage>
</organism>
<dbReference type="PANTHER" id="PTHR43553">
    <property type="entry name" value="HEAVY METAL TRANSPORTER"/>
    <property type="match status" value="1"/>
</dbReference>
<dbReference type="InterPro" id="IPR027417">
    <property type="entry name" value="P-loop_NTPase"/>
</dbReference>
<dbReference type="GO" id="GO:0006824">
    <property type="term" value="P:cobalt ion transport"/>
    <property type="evidence" value="ECO:0007669"/>
    <property type="project" value="InterPro"/>
</dbReference>
<evidence type="ECO:0000256" key="6">
    <source>
        <dbReference type="ARBA" id="ARBA00022840"/>
    </source>
</evidence>
<evidence type="ECO:0000313" key="12">
    <source>
        <dbReference type="EMBL" id="PFG56962.1"/>
    </source>
</evidence>
<accession>A0A2A9G273</accession>
<evidence type="ECO:0000256" key="4">
    <source>
        <dbReference type="ARBA" id="ARBA00022475"/>
    </source>
</evidence>
<keyword evidence="13" id="KW-1185">Reference proteome</keyword>
<dbReference type="Gene3D" id="3.40.50.300">
    <property type="entry name" value="P-loop containing nucleotide triphosphate hydrolases"/>
    <property type="match status" value="1"/>
</dbReference>
<name>A0A2A9G273_9PSEU</name>
<dbReference type="AlphaFoldDB" id="A0A2A9G273"/>
<comment type="similarity">
    <text evidence="2 10">Belongs to the ABC transporter superfamily.</text>
</comment>
<evidence type="ECO:0000256" key="1">
    <source>
        <dbReference type="ARBA" id="ARBA00004202"/>
    </source>
</evidence>
<comment type="subcellular location">
    <subcellularLocation>
        <location evidence="1 10">Cell membrane</location>
        <topology evidence="1 10">Peripheral membrane protein</topology>
    </subcellularLocation>
</comment>
<keyword evidence="5 10" id="KW-0547">Nucleotide-binding</keyword>
<dbReference type="SMART" id="SM00382">
    <property type="entry name" value="AAA"/>
    <property type="match status" value="1"/>
</dbReference>
<dbReference type="EMBL" id="PDJK01000001">
    <property type="protein sequence ID" value="PFG56962.1"/>
    <property type="molecule type" value="Genomic_DNA"/>
</dbReference>
<gene>
    <name evidence="12" type="ORF">ATK36_0502</name>
</gene>
<protein>
    <recommendedName>
        <fullName evidence="10">ABC transporter ATP-binding protein</fullName>
    </recommendedName>
</protein>
<dbReference type="GO" id="GO:0016887">
    <property type="term" value="F:ATP hydrolysis activity"/>
    <property type="evidence" value="ECO:0007669"/>
    <property type="project" value="InterPro"/>
</dbReference>
<keyword evidence="8 10" id="KW-0472">Membrane</keyword>
<sequence>MAGPVTAEVALEARGLTAGYPGAPRVLRDVALRIDRGVRLALMGANGSGKSTLLRCLSGALRPDAGEIVADGAVLRRGKRALTGHRQYVQLVLQDPDDQLFAADVVQDVSFGPVNLGLGPDEVAARVEEVLAALGISALAGRPVHHLSFGQRKRVALAGALAMRPAVLLLDEPTAGLDPRGVTALLRTLDALGAAGTTVVMATHDADLVWRWADQVAVLVGHGLRQGDPAQLLGDPDVLAPAGLEPPWQVRLLREAGAPPASGADRPREPADVLARLRVFATGDGA</sequence>
<dbReference type="FunFam" id="3.40.50.300:FF:000224">
    <property type="entry name" value="Energy-coupling factor transporter ATP-binding protein EcfA"/>
    <property type="match status" value="1"/>
</dbReference>
<feature type="domain" description="ABC transporter" evidence="11">
    <location>
        <begin position="11"/>
        <end position="246"/>
    </location>
</feature>
<evidence type="ECO:0000256" key="8">
    <source>
        <dbReference type="ARBA" id="ARBA00023136"/>
    </source>
</evidence>
<dbReference type="SUPFAM" id="SSF52540">
    <property type="entry name" value="P-loop containing nucleoside triphosphate hydrolases"/>
    <property type="match status" value="1"/>
</dbReference>
<dbReference type="Pfam" id="PF00005">
    <property type="entry name" value="ABC_tran"/>
    <property type="match status" value="1"/>
</dbReference>
<dbReference type="InterPro" id="IPR017871">
    <property type="entry name" value="ABC_transporter-like_CS"/>
</dbReference>
<dbReference type="CDD" id="cd03225">
    <property type="entry name" value="ABC_cobalt_CbiO_domain1"/>
    <property type="match status" value="1"/>
</dbReference>
<proteinExistence type="inferred from homology"/>
<evidence type="ECO:0000256" key="5">
    <source>
        <dbReference type="ARBA" id="ARBA00022741"/>
    </source>
</evidence>
<dbReference type="InterPro" id="IPR015856">
    <property type="entry name" value="ABC_transpr_CbiO/EcfA_su"/>
</dbReference>
<evidence type="ECO:0000256" key="2">
    <source>
        <dbReference type="ARBA" id="ARBA00005417"/>
    </source>
</evidence>
<keyword evidence="6 10" id="KW-0067">ATP-binding</keyword>
<comment type="function">
    <text evidence="10">Part of an ABC transporter complex. Responsible for energy coupling to the transport system.</text>
</comment>
<evidence type="ECO:0000256" key="7">
    <source>
        <dbReference type="ARBA" id="ARBA00022967"/>
    </source>
</evidence>
<evidence type="ECO:0000256" key="3">
    <source>
        <dbReference type="ARBA" id="ARBA00022448"/>
    </source>
</evidence>
<keyword evidence="4 10" id="KW-1003">Cell membrane</keyword>
<reference evidence="12 13" key="1">
    <citation type="submission" date="2017-10" db="EMBL/GenBank/DDBJ databases">
        <title>Sequencing the genomes of 1000 actinobacteria strains.</title>
        <authorList>
            <person name="Klenk H.-P."/>
        </authorList>
    </citation>
    <scope>NUCLEOTIDE SEQUENCE [LARGE SCALE GENOMIC DNA]</scope>
    <source>
        <strain evidence="12 13">DSM 46092</strain>
    </source>
</reference>
<comment type="caution">
    <text evidence="12">The sequence shown here is derived from an EMBL/GenBank/DDBJ whole genome shotgun (WGS) entry which is preliminary data.</text>
</comment>
<evidence type="ECO:0000256" key="9">
    <source>
        <dbReference type="ARBA" id="ARBA00025157"/>
    </source>
</evidence>
<dbReference type="InterPro" id="IPR003439">
    <property type="entry name" value="ABC_transporter-like_ATP-bd"/>
</dbReference>
<dbReference type="InterPro" id="IPR005876">
    <property type="entry name" value="Co_trans_ATP-bd"/>
</dbReference>
<dbReference type="PROSITE" id="PS00211">
    <property type="entry name" value="ABC_TRANSPORTER_1"/>
    <property type="match status" value="1"/>
</dbReference>
<dbReference type="PROSITE" id="PS50893">
    <property type="entry name" value="ABC_TRANSPORTER_2"/>
    <property type="match status" value="1"/>
</dbReference>
<keyword evidence="3 10" id="KW-0813">Transport</keyword>
<evidence type="ECO:0000313" key="13">
    <source>
        <dbReference type="Proteomes" id="UP000243542"/>
    </source>
</evidence>
<dbReference type="GO" id="GO:0042626">
    <property type="term" value="F:ATPase-coupled transmembrane transporter activity"/>
    <property type="evidence" value="ECO:0007669"/>
    <property type="project" value="TreeGrafter"/>
</dbReference>